<reference evidence="1 2" key="1">
    <citation type="submission" date="2018-10" db="EMBL/GenBank/DDBJ databases">
        <authorList>
            <person name="Ekblom R."/>
            <person name="Jareborg N."/>
        </authorList>
    </citation>
    <scope>NUCLEOTIDE SEQUENCE [LARGE SCALE GENOMIC DNA]</scope>
    <source>
        <tissue evidence="1">Muscle</tissue>
    </source>
</reference>
<name>A0A9X9M4K2_GULGU</name>
<protein>
    <submittedName>
        <fullName evidence="1">Uncharacterized protein</fullName>
    </submittedName>
</protein>
<keyword evidence="2" id="KW-1185">Reference proteome</keyword>
<comment type="caution">
    <text evidence="1">The sequence shown here is derived from an EMBL/GenBank/DDBJ whole genome shotgun (WGS) entry which is preliminary data.</text>
</comment>
<dbReference type="Proteomes" id="UP000269945">
    <property type="component" value="Unassembled WGS sequence"/>
</dbReference>
<evidence type="ECO:0000313" key="1">
    <source>
        <dbReference type="EMBL" id="VCX36184.1"/>
    </source>
</evidence>
<gene>
    <name evidence="1" type="ORF">BN2614_LOCUS2</name>
</gene>
<sequence>MFSSEGTSLWITEKEDFVSQTTQPAARGTLSGRILNVGRHQEVGKREQKDGYGNPYFPVGALVSGPGTEDRGDGCPS</sequence>
<dbReference type="AlphaFoldDB" id="A0A9X9M4K2"/>
<dbReference type="EMBL" id="CYRY02042638">
    <property type="protein sequence ID" value="VCX36184.1"/>
    <property type="molecule type" value="Genomic_DNA"/>
</dbReference>
<organism evidence="1 2">
    <name type="scientific">Gulo gulo</name>
    <name type="common">Wolverine</name>
    <name type="synonym">Gluton</name>
    <dbReference type="NCBI Taxonomy" id="48420"/>
    <lineage>
        <taxon>Eukaryota</taxon>
        <taxon>Metazoa</taxon>
        <taxon>Chordata</taxon>
        <taxon>Craniata</taxon>
        <taxon>Vertebrata</taxon>
        <taxon>Euteleostomi</taxon>
        <taxon>Mammalia</taxon>
        <taxon>Eutheria</taxon>
        <taxon>Laurasiatheria</taxon>
        <taxon>Carnivora</taxon>
        <taxon>Caniformia</taxon>
        <taxon>Musteloidea</taxon>
        <taxon>Mustelidae</taxon>
        <taxon>Guloninae</taxon>
        <taxon>Gulo</taxon>
    </lineage>
</organism>
<proteinExistence type="predicted"/>
<evidence type="ECO:0000313" key="2">
    <source>
        <dbReference type="Proteomes" id="UP000269945"/>
    </source>
</evidence>
<accession>A0A9X9M4K2</accession>